<feature type="compositionally biased region" description="Basic and acidic residues" evidence="1">
    <location>
        <begin position="142"/>
        <end position="155"/>
    </location>
</feature>
<gene>
    <name evidence="2" type="ORF">B0H16DRAFT_1452163</name>
</gene>
<comment type="caution">
    <text evidence="2">The sequence shown here is derived from an EMBL/GenBank/DDBJ whole genome shotgun (WGS) entry which is preliminary data.</text>
</comment>
<feature type="compositionally biased region" description="Polar residues" evidence="1">
    <location>
        <begin position="89"/>
        <end position="102"/>
    </location>
</feature>
<dbReference type="AlphaFoldDB" id="A0AAD7NQE9"/>
<evidence type="ECO:0000256" key="1">
    <source>
        <dbReference type="SAM" id="MobiDB-lite"/>
    </source>
</evidence>
<reference evidence="2" key="1">
    <citation type="submission" date="2023-03" db="EMBL/GenBank/DDBJ databases">
        <title>Massive genome expansion in bonnet fungi (Mycena s.s.) driven by repeated elements and novel gene families across ecological guilds.</title>
        <authorList>
            <consortium name="Lawrence Berkeley National Laboratory"/>
            <person name="Harder C.B."/>
            <person name="Miyauchi S."/>
            <person name="Viragh M."/>
            <person name="Kuo A."/>
            <person name="Thoen E."/>
            <person name="Andreopoulos B."/>
            <person name="Lu D."/>
            <person name="Skrede I."/>
            <person name="Drula E."/>
            <person name="Henrissat B."/>
            <person name="Morin E."/>
            <person name="Kohler A."/>
            <person name="Barry K."/>
            <person name="LaButti K."/>
            <person name="Morin E."/>
            <person name="Salamov A."/>
            <person name="Lipzen A."/>
            <person name="Mereny Z."/>
            <person name="Hegedus B."/>
            <person name="Baldrian P."/>
            <person name="Stursova M."/>
            <person name="Weitz H."/>
            <person name="Taylor A."/>
            <person name="Grigoriev I.V."/>
            <person name="Nagy L.G."/>
            <person name="Martin F."/>
            <person name="Kauserud H."/>
        </authorList>
    </citation>
    <scope>NUCLEOTIDE SEQUENCE</scope>
    <source>
        <strain evidence="2">CBHHK182m</strain>
    </source>
</reference>
<organism evidence="2 3">
    <name type="scientific">Mycena metata</name>
    <dbReference type="NCBI Taxonomy" id="1033252"/>
    <lineage>
        <taxon>Eukaryota</taxon>
        <taxon>Fungi</taxon>
        <taxon>Dikarya</taxon>
        <taxon>Basidiomycota</taxon>
        <taxon>Agaricomycotina</taxon>
        <taxon>Agaricomycetes</taxon>
        <taxon>Agaricomycetidae</taxon>
        <taxon>Agaricales</taxon>
        <taxon>Marasmiineae</taxon>
        <taxon>Mycenaceae</taxon>
        <taxon>Mycena</taxon>
    </lineage>
</organism>
<name>A0AAD7NQE9_9AGAR</name>
<sequence length="155" mass="17525">MAAGGVGAFEPQMGHMPHRGQMWSVEDIRRYFKSGDEYSRVDWEERELPETISGDKKRTHPHALMAGELQYGLSSRSRSEHQPNEPCRRTTSSRATLPTYNVEQGVDDLADGVKMGDDGDDVTSSRSSPPDRQRRPPSSPTSRERIVRSTAFERY</sequence>
<proteinExistence type="predicted"/>
<dbReference type="Proteomes" id="UP001215598">
    <property type="component" value="Unassembled WGS sequence"/>
</dbReference>
<keyword evidence="3" id="KW-1185">Reference proteome</keyword>
<accession>A0AAD7NQE9</accession>
<evidence type="ECO:0000313" key="2">
    <source>
        <dbReference type="EMBL" id="KAJ7770755.1"/>
    </source>
</evidence>
<evidence type="ECO:0000313" key="3">
    <source>
        <dbReference type="Proteomes" id="UP001215598"/>
    </source>
</evidence>
<feature type="compositionally biased region" description="Basic and acidic residues" evidence="1">
    <location>
        <begin position="77"/>
        <end position="88"/>
    </location>
</feature>
<feature type="region of interest" description="Disordered" evidence="1">
    <location>
        <begin position="51"/>
        <end position="155"/>
    </location>
</feature>
<protein>
    <submittedName>
        <fullName evidence="2">Uncharacterized protein</fullName>
    </submittedName>
</protein>
<dbReference type="EMBL" id="JARKIB010000016">
    <property type="protein sequence ID" value="KAJ7770755.1"/>
    <property type="molecule type" value="Genomic_DNA"/>
</dbReference>